<dbReference type="InterPro" id="IPR032675">
    <property type="entry name" value="LRR_dom_sf"/>
</dbReference>
<proteinExistence type="predicted"/>
<keyword evidence="3" id="KW-1133">Transmembrane helix</keyword>
<sequence length="923" mass="105848">MKLSRIIIYLSYICIVITLNTPYYFKLNKNGIKKINRSSDNSEESFKNNVFNENSSKQNNQKVTLNNNIEKRNGINDYGFKHFLNKHNNKINNSNKLYNNSSYQSSKLTNKQLVASTCQPVTSTIVLEKPTIITTTVVSTTIKTETVTLISIQTETIDNLNKITQPINAVNSFPLANTDEFIILKSSSCINLLNKYFKPNINIYFENNITIITSSQGFVINNKAISDCLENVSSDIQSSNTKLMSYDPKYGLIIGKKYYRVERVVDFSCKFENKKAKIDFPIEKTIWYSLSNNNNITTYYDRKSMTCIGNQCPLLYECTSRNPSDLIDISFNYYDNKLLIKNYQNKIDIYTNNSDIKAILTILAKLNIIILILRNCSLTSNLLENISYLKNLKKLDISYNSITTGLKYVTVLNYIEYIDISYNNISDNISLLQNARLTLLTFIASNTSIKGNINIMRDLYKIKKIDLSKTNIFGDISYYNNSSIKDISMTSIKGDVNDIFSISYNLEYINISNTLINGKLQSNIYGLQKLKSINFSNTAISGNLSKNIKNLKNLKEINISQTNANGIIPSEIVNLKKLTLFDIHNTKIKGFVPLEFFNLNNLSIVDLSNTFLCGSYNEDVCGVNSKMDGSVRVIPSCKVNSNMCANCSFCPTICHPLIFKYKFIDRETYEEVTFEKDIYNPTKILCKGSFSACPLTYYNCVNVYNSDNTINKIYFNENNGHIIMTNYINNNSNENVFESVDKSLYDELKLININNYDNLTMQTNVIEETSDPNIQSLIDSPLNSDDGEQYKIQSDFLSVNNETTSEINKNKTTNNPSSSNKASLKFNSTEEIEEYYKNYYNNYYMNYYKKDNENNIIKLITFSCLICWAVGFLLFIVWTLIKHNDSERYCRKCYDFIILIPAAILSFPFSIIYPHVYQNMILT</sequence>
<dbReference type="Gene3D" id="3.80.10.10">
    <property type="entry name" value="Ribonuclease Inhibitor"/>
    <property type="match status" value="2"/>
</dbReference>
<keyword evidence="5" id="KW-1185">Reference proteome</keyword>
<comment type="caution">
    <text evidence="4">The sequence shown here is derived from an EMBL/GenBank/DDBJ whole genome shotgun (WGS) entry which is preliminary data.</text>
</comment>
<name>A0A1Y2EQ87_9FUNG</name>
<evidence type="ECO:0000256" key="3">
    <source>
        <dbReference type="SAM" id="Phobius"/>
    </source>
</evidence>
<gene>
    <name evidence="4" type="ORF">LY90DRAFT_635110</name>
</gene>
<feature type="compositionally biased region" description="Polar residues" evidence="2">
    <location>
        <begin position="47"/>
        <end position="60"/>
    </location>
</feature>
<feature type="region of interest" description="Disordered" evidence="2">
    <location>
        <begin position="37"/>
        <end position="60"/>
    </location>
</feature>
<reference evidence="4 5" key="1">
    <citation type="submission" date="2016-08" db="EMBL/GenBank/DDBJ databases">
        <title>A Parts List for Fungal Cellulosomes Revealed by Comparative Genomics.</title>
        <authorList>
            <consortium name="DOE Joint Genome Institute"/>
            <person name="Haitjema C.H."/>
            <person name="Gilmore S.P."/>
            <person name="Henske J.K."/>
            <person name="Solomon K.V."/>
            <person name="De Groot R."/>
            <person name="Kuo A."/>
            <person name="Mondo S.J."/>
            <person name="Salamov A.A."/>
            <person name="Labutti K."/>
            <person name="Zhao Z."/>
            <person name="Chiniquy J."/>
            <person name="Barry K."/>
            <person name="Brewer H.M."/>
            <person name="Purvine S.O."/>
            <person name="Wright A.T."/>
            <person name="Boxma B."/>
            <person name="Van Alen T."/>
            <person name="Hackstein J.H."/>
            <person name="Baker S.E."/>
            <person name="Grigoriev I.V."/>
            <person name="O'Malley M.A."/>
        </authorList>
    </citation>
    <scope>NUCLEOTIDE SEQUENCE [LARGE SCALE GENOMIC DNA]</scope>
    <source>
        <strain evidence="4 5">G1</strain>
    </source>
</reference>
<feature type="transmembrane region" description="Helical" evidence="3">
    <location>
        <begin position="859"/>
        <end position="881"/>
    </location>
</feature>
<feature type="transmembrane region" description="Helical" evidence="3">
    <location>
        <begin position="893"/>
        <end position="913"/>
    </location>
</feature>
<dbReference type="PANTHER" id="PTHR48060">
    <property type="entry name" value="DNA DAMAGE-REPAIR/TOLERATION PROTEIN DRT100"/>
    <property type="match status" value="1"/>
</dbReference>
<keyword evidence="3" id="KW-0472">Membrane</keyword>
<accession>A0A1Y2EQ87</accession>
<feature type="transmembrane region" description="Helical" evidence="3">
    <location>
        <begin position="6"/>
        <end position="25"/>
    </location>
</feature>
<dbReference type="AlphaFoldDB" id="A0A1Y2EQ87"/>
<dbReference type="InterPro" id="IPR053211">
    <property type="entry name" value="DNA_repair-toleration"/>
</dbReference>
<dbReference type="STRING" id="1754190.A0A1Y2EQ87"/>
<dbReference type="EMBL" id="MCOG01000032">
    <property type="protein sequence ID" value="ORY73753.1"/>
    <property type="molecule type" value="Genomic_DNA"/>
</dbReference>
<evidence type="ECO:0000313" key="5">
    <source>
        <dbReference type="Proteomes" id="UP000193920"/>
    </source>
</evidence>
<evidence type="ECO:0000256" key="2">
    <source>
        <dbReference type="SAM" id="MobiDB-lite"/>
    </source>
</evidence>
<evidence type="ECO:0000256" key="1">
    <source>
        <dbReference type="ARBA" id="ARBA00022729"/>
    </source>
</evidence>
<organism evidence="4 5">
    <name type="scientific">Neocallimastix californiae</name>
    <dbReference type="NCBI Taxonomy" id="1754190"/>
    <lineage>
        <taxon>Eukaryota</taxon>
        <taxon>Fungi</taxon>
        <taxon>Fungi incertae sedis</taxon>
        <taxon>Chytridiomycota</taxon>
        <taxon>Chytridiomycota incertae sedis</taxon>
        <taxon>Neocallimastigomycetes</taxon>
        <taxon>Neocallimastigales</taxon>
        <taxon>Neocallimastigaceae</taxon>
        <taxon>Neocallimastix</taxon>
    </lineage>
</organism>
<dbReference type="OrthoDB" id="676979at2759"/>
<dbReference type="Proteomes" id="UP000193920">
    <property type="component" value="Unassembled WGS sequence"/>
</dbReference>
<evidence type="ECO:0000313" key="4">
    <source>
        <dbReference type="EMBL" id="ORY73753.1"/>
    </source>
</evidence>
<protein>
    <submittedName>
        <fullName evidence="4">L domain-like protein</fullName>
    </submittedName>
</protein>
<keyword evidence="1" id="KW-0732">Signal</keyword>
<dbReference type="SUPFAM" id="SSF52058">
    <property type="entry name" value="L domain-like"/>
    <property type="match status" value="2"/>
</dbReference>
<keyword evidence="3" id="KW-0812">Transmembrane</keyword>
<dbReference type="PANTHER" id="PTHR48060:SF21">
    <property type="entry name" value="L DOMAIN-LIKE PROTEIN"/>
    <property type="match status" value="1"/>
</dbReference>